<protein>
    <submittedName>
        <fullName evidence="2">Uncharacterized protein</fullName>
    </submittedName>
</protein>
<sequence>MDVEALFHSCFSMDKKPNIFELIQAAVTVGAWKRESHGKTNSAKQSGKGGADAEIKNMNTTVISKNCNGGGSTRKKHKRPEEFQQSDEDGDDKQLTAKPCSVEGVSRNAAIKRVQIPHHHHHDKQCFGQKAAKKQSNCNIVAITQTTTED</sequence>
<dbReference type="EMBL" id="JACEIK010000964">
    <property type="protein sequence ID" value="MCD7464422.1"/>
    <property type="molecule type" value="Genomic_DNA"/>
</dbReference>
<gene>
    <name evidence="2" type="ORF">HAX54_052719</name>
</gene>
<comment type="caution">
    <text evidence="2">The sequence shown here is derived from an EMBL/GenBank/DDBJ whole genome shotgun (WGS) entry which is preliminary data.</text>
</comment>
<feature type="region of interest" description="Disordered" evidence="1">
    <location>
        <begin position="36"/>
        <end position="99"/>
    </location>
</feature>
<organism evidence="2 3">
    <name type="scientific">Datura stramonium</name>
    <name type="common">Jimsonweed</name>
    <name type="synonym">Common thornapple</name>
    <dbReference type="NCBI Taxonomy" id="4076"/>
    <lineage>
        <taxon>Eukaryota</taxon>
        <taxon>Viridiplantae</taxon>
        <taxon>Streptophyta</taxon>
        <taxon>Embryophyta</taxon>
        <taxon>Tracheophyta</taxon>
        <taxon>Spermatophyta</taxon>
        <taxon>Magnoliopsida</taxon>
        <taxon>eudicotyledons</taxon>
        <taxon>Gunneridae</taxon>
        <taxon>Pentapetalae</taxon>
        <taxon>asterids</taxon>
        <taxon>lamiids</taxon>
        <taxon>Solanales</taxon>
        <taxon>Solanaceae</taxon>
        <taxon>Solanoideae</taxon>
        <taxon>Datureae</taxon>
        <taxon>Datura</taxon>
    </lineage>
</organism>
<evidence type="ECO:0000313" key="2">
    <source>
        <dbReference type="EMBL" id="MCD7464422.1"/>
    </source>
</evidence>
<reference evidence="2 3" key="1">
    <citation type="journal article" date="2021" name="BMC Genomics">
        <title>Datura genome reveals duplications of psychoactive alkaloid biosynthetic genes and high mutation rate following tissue culture.</title>
        <authorList>
            <person name="Rajewski A."/>
            <person name="Carter-House D."/>
            <person name="Stajich J."/>
            <person name="Litt A."/>
        </authorList>
    </citation>
    <scope>NUCLEOTIDE SEQUENCE [LARGE SCALE GENOMIC DNA]</scope>
    <source>
        <strain evidence="2">AR-01</strain>
    </source>
</reference>
<evidence type="ECO:0000256" key="1">
    <source>
        <dbReference type="SAM" id="MobiDB-lite"/>
    </source>
</evidence>
<accession>A0ABS8SZC3</accession>
<dbReference type="Proteomes" id="UP000823775">
    <property type="component" value="Unassembled WGS sequence"/>
</dbReference>
<keyword evidence="3" id="KW-1185">Reference proteome</keyword>
<proteinExistence type="predicted"/>
<evidence type="ECO:0000313" key="3">
    <source>
        <dbReference type="Proteomes" id="UP000823775"/>
    </source>
</evidence>
<name>A0ABS8SZC3_DATST</name>
<feature type="compositionally biased region" description="Polar residues" evidence="1">
    <location>
        <begin position="57"/>
        <end position="67"/>
    </location>
</feature>